<evidence type="ECO:0000313" key="1">
    <source>
        <dbReference type="EnsemblMetazoa" id="GMOY014177.P1334"/>
    </source>
</evidence>
<evidence type="ECO:0000313" key="2">
    <source>
        <dbReference type="Proteomes" id="UP000092444"/>
    </source>
</evidence>
<dbReference type="Proteomes" id="UP000092444">
    <property type="component" value="Unassembled WGS sequence"/>
</dbReference>
<sequence>MRGSWLLASNRPIKEMDESKHFCNCHSINISSGNYLLERVRKYFLESLTLDCLSVLKQLLLIHLTNGTQ</sequence>
<protein>
    <submittedName>
        <fullName evidence="1">Uncharacterized protein</fullName>
    </submittedName>
</protein>
<dbReference type="EnsemblMetazoa" id="GMOY014177.R1334">
    <property type="protein sequence ID" value="GMOY014177.P1334"/>
    <property type="gene ID" value="GMOY014177"/>
</dbReference>
<accession>A0ABK9NG46</accession>
<reference evidence="1" key="1">
    <citation type="submission" date="2025-05" db="UniProtKB">
        <authorList>
            <consortium name="EnsemblMetazoa"/>
        </authorList>
    </citation>
    <scope>IDENTIFICATION</scope>
    <source>
        <strain evidence="1">Yale</strain>
    </source>
</reference>
<keyword evidence="2" id="KW-1185">Reference proteome</keyword>
<dbReference type="EMBL" id="CCAG010015194">
    <property type="status" value="NOT_ANNOTATED_CDS"/>
    <property type="molecule type" value="Genomic_DNA"/>
</dbReference>
<proteinExistence type="predicted"/>
<name>A0ABK9NG46_GLOMM</name>
<organism evidence="1 2">
    <name type="scientific">Glossina morsitans morsitans</name>
    <name type="common">Savannah tsetse fly</name>
    <dbReference type="NCBI Taxonomy" id="37546"/>
    <lineage>
        <taxon>Eukaryota</taxon>
        <taxon>Metazoa</taxon>
        <taxon>Ecdysozoa</taxon>
        <taxon>Arthropoda</taxon>
        <taxon>Hexapoda</taxon>
        <taxon>Insecta</taxon>
        <taxon>Pterygota</taxon>
        <taxon>Neoptera</taxon>
        <taxon>Endopterygota</taxon>
        <taxon>Diptera</taxon>
        <taxon>Brachycera</taxon>
        <taxon>Muscomorpha</taxon>
        <taxon>Hippoboscoidea</taxon>
        <taxon>Glossinidae</taxon>
        <taxon>Glossina</taxon>
    </lineage>
</organism>